<protein>
    <submittedName>
        <fullName evidence="2">Uncharacterized protein</fullName>
    </submittedName>
</protein>
<feature type="compositionally biased region" description="Low complexity" evidence="1">
    <location>
        <begin position="232"/>
        <end position="247"/>
    </location>
</feature>
<dbReference type="Proteomes" id="UP000729402">
    <property type="component" value="Unassembled WGS sequence"/>
</dbReference>
<organism evidence="2 3">
    <name type="scientific">Zizania palustris</name>
    <name type="common">Northern wild rice</name>
    <dbReference type="NCBI Taxonomy" id="103762"/>
    <lineage>
        <taxon>Eukaryota</taxon>
        <taxon>Viridiplantae</taxon>
        <taxon>Streptophyta</taxon>
        <taxon>Embryophyta</taxon>
        <taxon>Tracheophyta</taxon>
        <taxon>Spermatophyta</taxon>
        <taxon>Magnoliopsida</taxon>
        <taxon>Liliopsida</taxon>
        <taxon>Poales</taxon>
        <taxon>Poaceae</taxon>
        <taxon>BOP clade</taxon>
        <taxon>Oryzoideae</taxon>
        <taxon>Oryzeae</taxon>
        <taxon>Zizaniinae</taxon>
        <taxon>Zizania</taxon>
    </lineage>
</organism>
<name>A0A8J5R416_ZIZPA</name>
<reference evidence="2" key="1">
    <citation type="journal article" date="2021" name="bioRxiv">
        <title>Whole Genome Assembly and Annotation of Northern Wild Rice, Zizania palustris L., Supports a Whole Genome Duplication in the Zizania Genus.</title>
        <authorList>
            <person name="Haas M."/>
            <person name="Kono T."/>
            <person name="Macchietto M."/>
            <person name="Millas R."/>
            <person name="McGilp L."/>
            <person name="Shao M."/>
            <person name="Duquette J."/>
            <person name="Hirsch C.N."/>
            <person name="Kimball J."/>
        </authorList>
    </citation>
    <scope>NUCLEOTIDE SEQUENCE</scope>
    <source>
        <tissue evidence="2">Fresh leaf tissue</tissue>
    </source>
</reference>
<evidence type="ECO:0000256" key="1">
    <source>
        <dbReference type="SAM" id="MobiDB-lite"/>
    </source>
</evidence>
<proteinExistence type="predicted"/>
<comment type="caution">
    <text evidence="2">The sequence shown here is derived from an EMBL/GenBank/DDBJ whole genome shotgun (WGS) entry which is preliminary data.</text>
</comment>
<keyword evidence="3" id="KW-1185">Reference proteome</keyword>
<dbReference type="EMBL" id="JAAALK010000289">
    <property type="protein sequence ID" value="KAG8050765.1"/>
    <property type="molecule type" value="Genomic_DNA"/>
</dbReference>
<feature type="region of interest" description="Disordered" evidence="1">
    <location>
        <begin position="153"/>
        <end position="259"/>
    </location>
</feature>
<feature type="compositionally biased region" description="Pro residues" evidence="1">
    <location>
        <begin position="222"/>
        <end position="231"/>
    </location>
</feature>
<gene>
    <name evidence="2" type="ORF">GUJ93_ZPchr0009g169</name>
</gene>
<feature type="compositionally biased region" description="Pro residues" evidence="1">
    <location>
        <begin position="172"/>
        <end position="189"/>
    </location>
</feature>
<accession>A0A8J5R416</accession>
<reference evidence="2" key="2">
    <citation type="submission" date="2021-02" db="EMBL/GenBank/DDBJ databases">
        <authorList>
            <person name="Kimball J.A."/>
            <person name="Haas M.W."/>
            <person name="Macchietto M."/>
            <person name="Kono T."/>
            <person name="Duquette J."/>
            <person name="Shao M."/>
        </authorList>
    </citation>
    <scope>NUCLEOTIDE SEQUENCE</scope>
    <source>
        <tissue evidence="2">Fresh leaf tissue</tissue>
    </source>
</reference>
<evidence type="ECO:0000313" key="2">
    <source>
        <dbReference type="EMBL" id="KAG8050765.1"/>
    </source>
</evidence>
<sequence length="274" mass="29588">MLWRTAIRWCGSRGGESARRPRGVRGGCASEVVRRSVGWWLRAGLPEVARRIGASGWVFRCRRLAGVAEDSRRSVMVVALPIVGWWRRAGVAEVARGFWRGIGGSLVEAARAWRTSRADRWVGRGRRAGVVEAAESSVEAVFPLHSPLPHRRLHATTPVASARLPGLRRLPDLPPPPPPPPPPRPPPASPASAASPTSRRLRRLPGLRPPLRPPGASARLPGLPPPPPRPPAASAASPASPASAHLSPSPPHQPSDWPLQLHDDLLLACRLRRL</sequence>
<dbReference type="AlphaFoldDB" id="A0A8J5R416"/>
<evidence type="ECO:0000313" key="3">
    <source>
        <dbReference type="Proteomes" id="UP000729402"/>
    </source>
</evidence>